<gene>
    <name evidence="6" type="ORF">Fcan01_27399</name>
</gene>
<dbReference type="GO" id="GO:0044753">
    <property type="term" value="C:amphisome"/>
    <property type="evidence" value="ECO:0007669"/>
    <property type="project" value="TreeGrafter"/>
</dbReference>
<dbReference type="PROSITE" id="PS01357">
    <property type="entry name" value="ZF_ZZ_1"/>
    <property type="match status" value="1"/>
</dbReference>
<dbReference type="Pfam" id="PF00569">
    <property type="entry name" value="ZZ"/>
    <property type="match status" value="1"/>
</dbReference>
<evidence type="ECO:0000313" key="6">
    <source>
        <dbReference type="EMBL" id="OXA37826.1"/>
    </source>
</evidence>
<keyword evidence="2 4" id="KW-0863">Zinc-finger</keyword>
<dbReference type="OMA" id="DDAMENC"/>
<evidence type="ECO:0000256" key="1">
    <source>
        <dbReference type="ARBA" id="ARBA00022723"/>
    </source>
</evidence>
<dbReference type="PANTHER" id="PTHR15090:SF0">
    <property type="entry name" value="SEQUESTOSOME-1"/>
    <property type="match status" value="1"/>
</dbReference>
<dbReference type="InterPro" id="IPR052260">
    <property type="entry name" value="Autophagy_Rcpt_SigReg"/>
</dbReference>
<keyword evidence="3" id="KW-0862">Zinc</keyword>
<evidence type="ECO:0000256" key="2">
    <source>
        <dbReference type="ARBA" id="ARBA00022771"/>
    </source>
</evidence>
<name>A0A226D0K7_FOLCA</name>
<organism evidence="6 7">
    <name type="scientific">Folsomia candida</name>
    <name type="common">Springtail</name>
    <dbReference type="NCBI Taxonomy" id="158441"/>
    <lineage>
        <taxon>Eukaryota</taxon>
        <taxon>Metazoa</taxon>
        <taxon>Ecdysozoa</taxon>
        <taxon>Arthropoda</taxon>
        <taxon>Hexapoda</taxon>
        <taxon>Collembola</taxon>
        <taxon>Entomobryomorpha</taxon>
        <taxon>Isotomoidea</taxon>
        <taxon>Isotomidae</taxon>
        <taxon>Proisotominae</taxon>
        <taxon>Folsomia</taxon>
    </lineage>
</organism>
<reference evidence="6 7" key="1">
    <citation type="submission" date="2015-12" db="EMBL/GenBank/DDBJ databases">
        <title>The genome of Folsomia candida.</title>
        <authorList>
            <person name="Faddeeva A."/>
            <person name="Derks M.F."/>
            <person name="Anvar Y."/>
            <person name="Smit S."/>
            <person name="Van Straalen N."/>
            <person name="Roelofs D."/>
        </authorList>
    </citation>
    <scope>NUCLEOTIDE SEQUENCE [LARGE SCALE GENOMIC DNA]</scope>
    <source>
        <strain evidence="6 7">VU population</strain>
        <tissue evidence="6">Whole body</tissue>
    </source>
</reference>
<dbReference type="GO" id="GO:0005080">
    <property type="term" value="F:protein kinase C binding"/>
    <property type="evidence" value="ECO:0007669"/>
    <property type="project" value="TreeGrafter"/>
</dbReference>
<dbReference type="STRING" id="158441.A0A226D0K7"/>
<proteinExistence type="predicted"/>
<evidence type="ECO:0000256" key="3">
    <source>
        <dbReference type="ARBA" id="ARBA00022833"/>
    </source>
</evidence>
<dbReference type="AlphaFoldDB" id="A0A226D0K7"/>
<dbReference type="InterPro" id="IPR000433">
    <property type="entry name" value="Znf_ZZ"/>
</dbReference>
<dbReference type="InterPro" id="IPR043145">
    <property type="entry name" value="Znf_ZZ_sf"/>
</dbReference>
<dbReference type="Gene3D" id="3.30.60.90">
    <property type="match status" value="2"/>
</dbReference>
<dbReference type="SMART" id="SM00291">
    <property type="entry name" value="ZnF_ZZ"/>
    <property type="match status" value="2"/>
</dbReference>
<evidence type="ECO:0000259" key="5">
    <source>
        <dbReference type="PROSITE" id="PS50135"/>
    </source>
</evidence>
<dbReference type="SUPFAM" id="SSF57850">
    <property type="entry name" value="RING/U-box"/>
    <property type="match status" value="2"/>
</dbReference>
<dbReference type="PANTHER" id="PTHR15090">
    <property type="entry name" value="SEQUESTOSOME 1-RELATED"/>
    <property type="match status" value="1"/>
</dbReference>
<keyword evidence="1" id="KW-0479">Metal-binding</keyword>
<dbReference type="GO" id="GO:0070530">
    <property type="term" value="F:K63-linked polyubiquitin modification-dependent protein binding"/>
    <property type="evidence" value="ECO:0007669"/>
    <property type="project" value="TreeGrafter"/>
</dbReference>
<evidence type="ECO:0000256" key="4">
    <source>
        <dbReference type="PROSITE-ProRule" id="PRU00228"/>
    </source>
</evidence>
<comment type="caution">
    <text evidence="6">The sequence shown here is derived from an EMBL/GenBank/DDBJ whole genome shotgun (WGS) entry which is preliminary data.</text>
</comment>
<dbReference type="GO" id="GO:0007032">
    <property type="term" value="P:endosome organization"/>
    <property type="evidence" value="ECO:0007669"/>
    <property type="project" value="TreeGrafter"/>
</dbReference>
<sequence>MESVKLEHLGDHVKSKHTCRECESSKPTTFQILQSLPSPMEMTCLLRGYKVIIWEPIFIVFKSRQSILAVTMKLFKPKDGVDRNRVKIGWKILQVCGTEERHSGLSFSVVRSPSEENPGTFHTPEIKWKGHSVVQGWKLTDDEPNISSDNWMETPLSSLIPVANRNKTAINEKSVILLLKVKFQRVDDVYSNMERELPLIASDYRDILLKGSFEFPKFSQVSCDICKAVPIKGSRFKCTVCNNFDLCESCARKGLHSEHDMIRMMFPIPTNGEEYAEYLLETSERVESEGVVSHPLVCETCNVFPSKGSIFLCLVCSLHICGDCEANGIHNWHWMLRVTQVLNEDRRQYIQKASVAMREMIKERFEPPKILHILCSLNR</sequence>
<dbReference type="GO" id="GO:0000423">
    <property type="term" value="P:mitophagy"/>
    <property type="evidence" value="ECO:0007669"/>
    <property type="project" value="TreeGrafter"/>
</dbReference>
<feature type="domain" description="ZZ-type" evidence="5">
    <location>
        <begin position="218"/>
        <end position="269"/>
    </location>
</feature>
<keyword evidence="7" id="KW-1185">Reference proteome</keyword>
<dbReference type="OrthoDB" id="441278at2759"/>
<evidence type="ECO:0000313" key="7">
    <source>
        <dbReference type="Proteomes" id="UP000198287"/>
    </source>
</evidence>
<protein>
    <submittedName>
        <fullName evidence="6">Protein ref(2)P</fullName>
    </submittedName>
</protein>
<dbReference type="GO" id="GO:0035973">
    <property type="term" value="P:aggrephagy"/>
    <property type="evidence" value="ECO:0007669"/>
    <property type="project" value="TreeGrafter"/>
</dbReference>
<dbReference type="GO" id="GO:0008270">
    <property type="term" value="F:zinc ion binding"/>
    <property type="evidence" value="ECO:0007669"/>
    <property type="project" value="UniProtKB-KW"/>
</dbReference>
<dbReference type="PROSITE" id="PS50135">
    <property type="entry name" value="ZF_ZZ_2"/>
    <property type="match status" value="1"/>
</dbReference>
<accession>A0A226D0K7</accession>
<dbReference type="Proteomes" id="UP000198287">
    <property type="component" value="Unassembled WGS sequence"/>
</dbReference>
<dbReference type="GO" id="GO:0016235">
    <property type="term" value="C:aggresome"/>
    <property type="evidence" value="ECO:0007669"/>
    <property type="project" value="TreeGrafter"/>
</dbReference>
<dbReference type="EMBL" id="LNIX01000052">
    <property type="protein sequence ID" value="OXA37826.1"/>
    <property type="molecule type" value="Genomic_DNA"/>
</dbReference>
<dbReference type="CDD" id="cd02340">
    <property type="entry name" value="ZZ_NBR1_like"/>
    <property type="match status" value="1"/>
</dbReference>